<dbReference type="EMBL" id="BMMA01000019">
    <property type="protein sequence ID" value="GGI85781.1"/>
    <property type="molecule type" value="Genomic_DNA"/>
</dbReference>
<comment type="caution">
    <text evidence="2">The sequence shown here is derived from an EMBL/GenBank/DDBJ whole genome shotgun (WGS) entry which is preliminary data.</text>
</comment>
<dbReference type="RefSeq" id="WP_017870375.1">
    <property type="nucleotide sequence ID" value="NZ_BMLZ01000021.1"/>
</dbReference>
<gene>
    <name evidence="3" type="ORF">GCM10008021_18250</name>
    <name evidence="2" type="ORF">GCM10010914_20300</name>
</gene>
<evidence type="ECO:0000256" key="1">
    <source>
        <dbReference type="SAM" id="Coils"/>
    </source>
</evidence>
<dbReference type="Proteomes" id="UP000652720">
    <property type="component" value="Unassembled WGS sequence"/>
</dbReference>
<sequence length="192" mass="22471">MNLDQRINARRMPREELEALHRLILQHERQIKRVQRRAELQAREGLGFWTWAALDEASEQDRRHFFEARASLLAQSEVERLEAEVNELEAAQLTPLARFALQEECPCAFHLLLACALQRQPPRELLNDLPQFFTVRGLSKHARERTLARRALPERASATQPPVRMLLLREVGELRGESYHRFTFQNPAHPTR</sequence>
<evidence type="ECO:0000313" key="2">
    <source>
        <dbReference type="EMBL" id="GGI85781.1"/>
    </source>
</evidence>
<dbReference type="Proteomes" id="UP000630135">
    <property type="component" value="Unassembled WGS sequence"/>
</dbReference>
<reference evidence="2" key="2">
    <citation type="journal article" date="2014" name="Int. J. Syst. Evol. Microbiol.">
        <title>Complete genome sequence of Corynebacterium casei LMG S-19264T (=DSM 44701T), isolated from a smear-ripened cheese.</title>
        <authorList>
            <consortium name="US DOE Joint Genome Institute (JGI-PGF)"/>
            <person name="Walter F."/>
            <person name="Albersmeier A."/>
            <person name="Kalinowski J."/>
            <person name="Ruckert C."/>
        </authorList>
    </citation>
    <scope>NUCLEOTIDE SEQUENCE</scope>
    <source>
        <strain evidence="2">CGMCC 1.8885</strain>
    </source>
</reference>
<organism evidence="2 5">
    <name type="scientific">Deinococcus wulumuqiensis</name>
    <dbReference type="NCBI Taxonomy" id="980427"/>
    <lineage>
        <taxon>Bacteria</taxon>
        <taxon>Thermotogati</taxon>
        <taxon>Deinococcota</taxon>
        <taxon>Deinococci</taxon>
        <taxon>Deinococcales</taxon>
        <taxon>Deinococcaceae</taxon>
        <taxon>Deinococcus</taxon>
    </lineage>
</organism>
<dbReference type="AlphaFoldDB" id="A0AAV4KB27"/>
<protein>
    <submittedName>
        <fullName evidence="2">Uncharacterized protein</fullName>
    </submittedName>
</protein>
<keyword evidence="1" id="KW-0175">Coiled coil</keyword>
<name>A0AAV4KB27_9DEIO</name>
<evidence type="ECO:0000313" key="4">
    <source>
        <dbReference type="Proteomes" id="UP000630135"/>
    </source>
</evidence>
<reference evidence="3" key="1">
    <citation type="journal article" date="2014" name="Int. J. Syst. Evol. Microbiol.">
        <title>Complete genome of a new Firmicutes species belonging to the dominant human colonic microbiota ('Ruminococcus bicirculans') reveals two chromosomes and a selective capacity to utilize plant glucans.</title>
        <authorList>
            <consortium name="NISC Comparative Sequencing Program"/>
            <person name="Wegmann U."/>
            <person name="Louis P."/>
            <person name="Goesmann A."/>
            <person name="Henrissat B."/>
            <person name="Duncan S.H."/>
            <person name="Flint H.J."/>
        </authorList>
    </citation>
    <scope>NUCLEOTIDE SEQUENCE</scope>
    <source>
        <strain evidence="3">CGMCC 1.8884</strain>
    </source>
</reference>
<proteinExistence type="predicted"/>
<evidence type="ECO:0000313" key="3">
    <source>
        <dbReference type="EMBL" id="GGP30174.1"/>
    </source>
</evidence>
<evidence type="ECO:0000313" key="5">
    <source>
        <dbReference type="Proteomes" id="UP000652720"/>
    </source>
</evidence>
<dbReference type="GeneID" id="59166869"/>
<accession>A0AAV4KB27</accession>
<reference evidence="2" key="4">
    <citation type="submission" date="2023-08" db="EMBL/GenBank/DDBJ databases">
        <authorList>
            <person name="Sun Q."/>
            <person name="Zhou Y."/>
        </authorList>
    </citation>
    <scope>NUCLEOTIDE SEQUENCE</scope>
    <source>
        <strain evidence="3">CGMCC 1.8884</strain>
        <strain evidence="2">CGMCC 1.8885</strain>
    </source>
</reference>
<feature type="coiled-coil region" evidence="1">
    <location>
        <begin position="17"/>
        <end position="44"/>
    </location>
</feature>
<dbReference type="EMBL" id="BMLZ01000021">
    <property type="protein sequence ID" value="GGP30174.1"/>
    <property type="molecule type" value="Genomic_DNA"/>
</dbReference>
<reference evidence="4" key="3">
    <citation type="journal article" date="2019" name="Int. J. Syst. Evol. Microbiol.">
        <title>The Global Catalogue of Microorganisms (GCM) 10K type strain sequencing project: providing services to taxonomists for standard genome sequencing and annotation.</title>
        <authorList>
            <consortium name="The Broad Institute Genomics Platform"/>
            <consortium name="The Broad Institute Genome Sequencing Center for Infectious Disease"/>
            <person name="Wu L."/>
            <person name="Ma J."/>
        </authorList>
    </citation>
    <scope>NUCLEOTIDE SEQUENCE [LARGE SCALE GENOMIC DNA]</scope>
    <source>
        <strain evidence="4">CGMCC 1.8884</strain>
    </source>
</reference>
<keyword evidence="4" id="KW-1185">Reference proteome</keyword>